<evidence type="ECO:0000313" key="2">
    <source>
        <dbReference type="Proteomes" id="UP000053429"/>
    </source>
</evidence>
<comment type="caution">
    <text evidence="1">The sequence shown here is derived from an EMBL/GenBank/DDBJ whole genome shotgun (WGS) entry which is preliminary data.</text>
</comment>
<protein>
    <submittedName>
        <fullName evidence="1">Uncharacterized protein</fullName>
    </submittedName>
</protein>
<reference evidence="1 2" key="1">
    <citation type="submission" date="2015-10" db="EMBL/GenBank/DDBJ databases">
        <title>Draft genome sequence of Streptomyces caeruleatus NRRL B-24802, type strain for the species Streptomyces caeruleatus.</title>
        <authorList>
            <person name="Ruckert C."/>
            <person name="Winkler A."/>
            <person name="Kalinowski J."/>
            <person name="Kampfer P."/>
            <person name="Glaeser S."/>
        </authorList>
    </citation>
    <scope>NUCLEOTIDE SEQUENCE [LARGE SCALE GENOMIC DNA]</scope>
    <source>
        <strain evidence="1 2">NRRL B-24802</strain>
    </source>
</reference>
<gene>
    <name evidence="1" type="ORF">AQJ67_33070</name>
</gene>
<proteinExistence type="predicted"/>
<dbReference type="Proteomes" id="UP000053429">
    <property type="component" value="Unassembled WGS sequence"/>
</dbReference>
<keyword evidence="2" id="KW-1185">Reference proteome</keyword>
<evidence type="ECO:0000313" key="1">
    <source>
        <dbReference type="EMBL" id="KUN96090.1"/>
    </source>
</evidence>
<sequence length="71" mass="7844">MTTTAPAMPAMRRMLPEEDFFFFLAAWLLLSLSSEAAPEFVDVDGEDWARGPCLEPLGMSLVSAAYGRMMP</sequence>
<dbReference type="AlphaFoldDB" id="A0A117RKN7"/>
<accession>A0A117RKN7</accession>
<dbReference type="EMBL" id="LMWY01000044">
    <property type="protein sequence ID" value="KUN96090.1"/>
    <property type="molecule type" value="Genomic_DNA"/>
</dbReference>
<name>A0A117RKN7_9ACTN</name>
<organism evidence="1 2">
    <name type="scientific">Streptomyces caeruleatus</name>
    <dbReference type="NCBI Taxonomy" id="661399"/>
    <lineage>
        <taxon>Bacteria</taxon>
        <taxon>Bacillati</taxon>
        <taxon>Actinomycetota</taxon>
        <taxon>Actinomycetes</taxon>
        <taxon>Kitasatosporales</taxon>
        <taxon>Streptomycetaceae</taxon>
        <taxon>Streptomyces</taxon>
    </lineage>
</organism>